<dbReference type="GeneID" id="81396901"/>
<dbReference type="InterPro" id="IPR000754">
    <property type="entry name" value="Ribosomal_uS9"/>
</dbReference>
<proteinExistence type="inferred from homology"/>
<dbReference type="RefSeq" id="XP_056510532.1">
    <property type="nucleotide sequence ID" value="XM_056657732.1"/>
</dbReference>
<dbReference type="NCBIfam" id="NF001099">
    <property type="entry name" value="PRK00132.1"/>
    <property type="match status" value="1"/>
</dbReference>
<dbReference type="PANTHER" id="PTHR21569:SF1">
    <property type="entry name" value="SMALL RIBOSOMAL SUBUNIT PROTEIN US9M"/>
    <property type="match status" value="1"/>
</dbReference>
<evidence type="ECO:0000256" key="2">
    <source>
        <dbReference type="ARBA" id="ARBA00022980"/>
    </source>
</evidence>
<evidence type="ECO:0000256" key="4">
    <source>
        <dbReference type="ARBA" id="ARBA00039318"/>
    </source>
</evidence>
<dbReference type="GO" id="GO:0003735">
    <property type="term" value="F:structural constituent of ribosome"/>
    <property type="evidence" value="ECO:0007669"/>
    <property type="project" value="InterPro"/>
</dbReference>
<dbReference type="Proteomes" id="UP001141434">
    <property type="component" value="Unassembled WGS sequence"/>
</dbReference>
<dbReference type="Gene3D" id="3.30.230.10">
    <property type="match status" value="1"/>
</dbReference>
<dbReference type="InterPro" id="IPR023035">
    <property type="entry name" value="Ribosomal_uS9_bac/plastid"/>
</dbReference>
<comment type="caution">
    <text evidence="7">The sequence shown here is derived from an EMBL/GenBank/DDBJ whole genome shotgun (WGS) entry which is preliminary data.</text>
</comment>
<dbReference type="Pfam" id="PF00380">
    <property type="entry name" value="Ribosomal_S9"/>
    <property type="match status" value="1"/>
</dbReference>
<evidence type="ECO:0000313" key="8">
    <source>
        <dbReference type="Proteomes" id="UP001141434"/>
    </source>
</evidence>
<evidence type="ECO:0000256" key="1">
    <source>
        <dbReference type="ARBA" id="ARBA00005251"/>
    </source>
</evidence>
<evidence type="ECO:0000256" key="3">
    <source>
        <dbReference type="ARBA" id="ARBA00023274"/>
    </source>
</evidence>
<evidence type="ECO:0000256" key="6">
    <source>
        <dbReference type="RuleBase" id="RU003815"/>
    </source>
</evidence>
<dbReference type="GO" id="GO:0003723">
    <property type="term" value="F:RNA binding"/>
    <property type="evidence" value="ECO:0007669"/>
    <property type="project" value="TreeGrafter"/>
</dbReference>
<dbReference type="GO" id="GO:0006412">
    <property type="term" value="P:translation"/>
    <property type="evidence" value="ECO:0007669"/>
    <property type="project" value="InterPro"/>
</dbReference>
<dbReference type="GO" id="GO:0005763">
    <property type="term" value="C:mitochondrial small ribosomal subunit"/>
    <property type="evidence" value="ECO:0007669"/>
    <property type="project" value="TreeGrafter"/>
</dbReference>
<dbReference type="PANTHER" id="PTHR21569">
    <property type="entry name" value="RIBOSOMAL PROTEIN S9"/>
    <property type="match status" value="1"/>
</dbReference>
<dbReference type="InterPro" id="IPR020574">
    <property type="entry name" value="Ribosomal_uS9_CS"/>
</dbReference>
<dbReference type="OrthoDB" id="10254627at2759"/>
<dbReference type="EMBL" id="JAPMSZ010000009">
    <property type="protein sequence ID" value="KAJ5092337.1"/>
    <property type="molecule type" value="Genomic_DNA"/>
</dbReference>
<dbReference type="SUPFAM" id="SSF54211">
    <property type="entry name" value="Ribosomal protein S5 domain 2-like"/>
    <property type="match status" value="1"/>
</dbReference>
<accession>A0A9W9F2D2</accession>
<evidence type="ECO:0000256" key="5">
    <source>
        <dbReference type="ARBA" id="ARBA00042623"/>
    </source>
</evidence>
<comment type="similarity">
    <text evidence="1 6">Belongs to the universal ribosomal protein uS9 family.</text>
</comment>
<sequence length="328" mass="36484">MACRSPPSLIQAMQSLRLGPSVSCLAAQPAYLSRPRRQARSYMTDAVDGTETSEAADMSVMTDVNQVKAAPPIKLQEINPGNPNVQGLRIVPASPAYFSGNPRFIDQMLELETIQARYAALPTILADDAPRMAWLKIGQLREHLGEIIPVKKYKALLKILQRLNRIKPEMQPDEVRSTIETFVRPGNPFAVQHVPRPVDEHGRARGKGKRKESSAVVQLVEGEGEIIINGKSLVDVFHRVHDRESALWALRCTQRIDKYNAWITVRGGGLTGQAEAITLAMARALLLHEPGLKPILRKAGVVTVDARRVERKKPGRVKARKMPTWVKR</sequence>
<reference evidence="7" key="2">
    <citation type="journal article" date="2023" name="IMA Fungus">
        <title>Comparative genomic study of the Penicillium genus elucidates a diverse pangenome and 15 lateral gene transfer events.</title>
        <authorList>
            <person name="Petersen C."/>
            <person name="Sorensen T."/>
            <person name="Nielsen M.R."/>
            <person name="Sondergaard T.E."/>
            <person name="Sorensen J.L."/>
            <person name="Fitzpatrick D.A."/>
            <person name="Frisvad J.C."/>
            <person name="Nielsen K.L."/>
        </authorList>
    </citation>
    <scope>NUCLEOTIDE SEQUENCE</scope>
    <source>
        <strain evidence="7">IBT 34128</strain>
    </source>
</reference>
<gene>
    <name evidence="7" type="ORF">NUU61_007207</name>
</gene>
<organism evidence="7 8">
    <name type="scientific">Penicillium alfredii</name>
    <dbReference type="NCBI Taxonomy" id="1506179"/>
    <lineage>
        <taxon>Eukaryota</taxon>
        <taxon>Fungi</taxon>
        <taxon>Dikarya</taxon>
        <taxon>Ascomycota</taxon>
        <taxon>Pezizomycotina</taxon>
        <taxon>Eurotiomycetes</taxon>
        <taxon>Eurotiomycetidae</taxon>
        <taxon>Eurotiales</taxon>
        <taxon>Aspergillaceae</taxon>
        <taxon>Penicillium</taxon>
    </lineage>
</organism>
<keyword evidence="2 6" id="KW-0689">Ribosomal protein</keyword>
<reference evidence="7" key="1">
    <citation type="submission" date="2022-11" db="EMBL/GenBank/DDBJ databases">
        <authorList>
            <person name="Petersen C."/>
        </authorList>
    </citation>
    <scope>NUCLEOTIDE SEQUENCE</scope>
    <source>
        <strain evidence="7">IBT 34128</strain>
    </source>
</reference>
<dbReference type="InterPro" id="IPR020568">
    <property type="entry name" value="Ribosomal_Su5_D2-typ_SF"/>
</dbReference>
<name>A0A9W9F2D2_9EURO</name>
<dbReference type="FunFam" id="3.30.230.10:FF:000001">
    <property type="entry name" value="30S ribosomal protein S9"/>
    <property type="match status" value="1"/>
</dbReference>
<protein>
    <recommendedName>
        <fullName evidence="4">Small ribosomal subunit protein uS9m</fullName>
    </recommendedName>
    <alternativeName>
        <fullName evidence="5">37S ribosomal protein S9, mitochondrial</fullName>
    </alternativeName>
</protein>
<dbReference type="PROSITE" id="PS00360">
    <property type="entry name" value="RIBOSOMAL_S9"/>
    <property type="match status" value="1"/>
</dbReference>
<keyword evidence="8" id="KW-1185">Reference proteome</keyword>
<dbReference type="InterPro" id="IPR014721">
    <property type="entry name" value="Ribsml_uS5_D2-typ_fold_subgr"/>
</dbReference>
<dbReference type="AlphaFoldDB" id="A0A9W9F2D2"/>
<evidence type="ECO:0000313" key="7">
    <source>
        <dbReference type="EMBL" id="KAJ5092337.1"/>
    </source>
</evidence>
<keyword evidence="3 6" id="KW-0687">Ribonucleoprotein</keyword>